<reference evidence="3 4" key="1">
    <citation type="submission" date="2016-05" db="EMBL/GenBank/DDBJ databases">
        <title>Complete genome sequence of a phthalic acid esters degrading Mycobacterium sp. YC-RL4.</title>
        <authorList>
            <person name="Ren L."/>
            <person name="Fan S."/>
            <person name="Ruth N."/>
            <person name="Jia Y."/>
            <person name="Wang J."/>
            <person name="Qiao C."/>
        </authorList>
    </citation>
    <scope>NUCLEOTIDE SEQUENCE [LARGE SCALE GENOMIC DNA]</scope>
    <source>
        <strain evidence="3 4">YC-RL4</strain>
    </source>
</reference>
<evidence type="ECO:0000259" key="2">
    <source>
        <dbReference type="Pfam" id="PF21986"/>
    </source>
</evidence>
<protein>
    <submittedName>
        <fullName evidence="3">Allophanate hydrolase</fullName>
    </submittedName>
</protein>
<proteinExistence type="predicted"/>
<feature type="domain" description="Allophanate hydrolase C-terminal" evidence="2">
    <location>
        <begin position="449"/>
        <end position="570"/>
    </location>
</feature>
<evidence type="ECO:0000313" key="4">
    <source>
        <dbReference type="Proteomes" id="UP000077143"/>
    </source>
</evidence>
<keyword evidence="4" id="KW-1185">Reference proteome</keyword>
<gene>
    <name evidence="3" type="ORF">A7U43_22445</name>
</gene>
<dbReference type="NCBIfam" id="NF006043">
    <property type="entry name" value="PRK08186.1"/>
    <property type="match status" value="1"/>
</dbReference>
<dbReference type="RefSeq" id="WP_067999530.1">
    <property type="nucleotide sequence ID" value="NZ_CP015596.1"/>
</dbReference>
<organism evidence="3 4">
    <name type="scientific">Mycobacterium adipatum</name>
    <dbReference type="NCBI Taxonomy" id="1682113"/>
    <lineage>
        <taxon>Bacteria</taxon>
        <taxon>Bacillati</taxon>
        <taxon>Actinomycetota</taxon>
        <taxon>Actinomycetes</taxon>
        <taxon>Mycobacteriales</taxon>
        <taxon>Mycobacteriaceae</taxon>
        <taxon>Mycobacterium</taxon>
    </lineage>
</organism>
<name>A0A172UR80_9MYCO</name>
<dbReference type="SUPFAM" id="SSF75304">
    <property type="entry name" value="Amidase signature (AS) enzymes"/>
    <property type="match status" value="1"/>
</dbReference>
<evidence type="ECO:0000259" key="1">
    <source>
        <dbReference type="Pfam" id="PF01425"/>
    </source>
</evidence>
<dbReference type="Proteomes" id="UP000077143">
    <property type="component" value="Chromosome"/>
</dbReference>
<feature type="domain" description="Amidase" evidence="1">
    <location>
        <begin position="10"/>
        <end position="409"/>
    </location>
</feature>
<dbReference type="PANTHER" id="PTHR11895:SF169">
    <property type="entry name" value="GLUTAMYL-TRNA(GLN) AMIDOTRANSFERASE"/>
    <property type="match status" value="1"/>
</dbReference>
<dbReference type="KEGG" id="madi:A7U43_22445"/>
<dbReference type="Gene3D" id="3.10.490.10">
    <property type="entry name" value="Gamma-glutamyl cyclotransferase-like"/>
    <property type="match status" value="1"/>
</dbReference>
<keyword evidence="3" id="KW-0378">Hydrolase</keyword>
<evidence type="ECO:0000313" key="3">
    <source>
        <dbReference type="EMBL" id="ANE81677.1"/>
    </source>
</evidence>
<sequence length="833" mass="86715">MSATARVRAAYAAIAEAARPEIWITLRPLADALAEAEAVDASERPLPLAGLVAAVKNNIDVAGIATTAACPGYADGPAADDATVVARLREAGAVIIGATNLDQFATGLVGTRSPHGAVRDARRPDHISGGSSSGSAVAVALGLVDIALGTDTAGSGRVPAALQGIVGIKPTVGVVPTDGVVPACRSYDCVTVFARDLGTAETAMGVIAGGARRFPADAPLAAPPGLRVAVPRALPGLCPEWASAFRAAADRLTAQEVEMVEIDLDPFLAAARLLYDGGLVAERHEAVGTFVDAHIGAPELDPTVAGIIAAAGAVPATRLLADRTRLAELTAAAMAELADCQALLIPTTTGHPTIAEVDADPVGVNSRMGTYTNFCNLMDLCAVAVPSGTDSQGTPFGVSVIARAGADALALDVARMVLLSAGSVALPGATSVPAPETPWPAQAGLDTTALLVVGAHLRGQPLAWQLDDRGARWCGPVRTAEQYRLARLDTDPPKPGLARVAPGHGTAIYGELWLIGTWMLGDFLAALPAPMSLGRATLADGTEVVGFGCTAEAWDAGQDITHHGDWRAYLRRTSPGTGVTRGDIVHRAWRRLALAVPGTTVDTTTEVQWLQAGACYIDLRTPADTPGITGRALDQLTRADLIALCGQQAFAGHLQDDDGQWTWSREVDLHPAEPLPDRGRLHLAGDVLVETGIGRDYFEDWAAGPPAPNGLEMSLRDESGRTGMLLRVGEHFGYVRGRAEGRTPAPGVALRDVVARADLDTARAVMDLEISLGTVEDDRWVISRSTLPFRVGDDLAPDLAAGEVTVAERDTAGRPVRRRWAVALDRSEPLLAR</sequence>
<dbReference type="AlphaFoldDB" id="A0A172UR80"/>
<dbReference type="InterPro" id="IPR053844">
    <property type="entry name" value="AH_C"/>
</dbReference>
<accession>A0A172UR80</accession>
<dbReference type="Pfam" id="PF01425">
    <property type="entry name" value="Amidase"/>
    <property type="match status" value="1"/>
</dbReference>
<dbReference type="NCBIfam" id="TIGR02713">
    <property type="entry name" value="allophanate_hyd"/>
    <property type="match status" value="1"/>
</dbReference>
<dbReference type="InterPro" id="IPR023631">
    <property type="entry name" value="Amidase_dom"/>
</dbReference>
<dbReference type="STRING" id="1682113.A7U43_22445"/>
<dbReference type="EMBL" id="CP015596">
    <property type="protein sequence ID" value="ANE81677.1"/>
    <property type="molecule type" value="Genomic_DNA"/>
</dbReference>
<dbReference type="Gene3D" id="1.20.58.1700">
    <property type="match status" value="1"/>
</dbReference>
<dbReference type="Gene3D" id="3.90.1300.10">
    <property type="entry name" value="Amidase signature (AS) domain"/>
    <property type="match status" value="1"/>
</dbReference>
<dbReference type="InterPro" id="IPR000120">
    <property type="entry name" value="Amidase"/>
</dbReference>
<dbReference type="OrthoDB" id="182039at2"/>
<dbReference type="InterPro" id="IPR036928">
    <property type="entry name" value="AS_sf"/>
</dbReference>
<dbReference type="PANTHER" id="PTHR11895">
    <property type="entry name" value="TRANSAMIDASE"/>
    <property type="match status" value="1"/>
</dbReference>
<dbReference type="Pfam" id="PF21986">
    <property type="entry name" value="AH_C"/>
    <property type="match status" value="1"/>
</dbReference>
<dbReference type="InterPro" id="IPR014085">
    <property type="entry name" value="Allophanate_hydrolase"/>
</dbReference>
<dbReference type="GO" id="GO:0016787">
    <property type="term" value="F:hydrolase activity"/>
    <property type="evidence" value="ECO:0007669"/>
    <property type="project" value="UniProtKB-KW"/>
</dbReference>